<sequence>MNSHHSLIAFAGSSRSAFLPVQVQRMKLCRCETPCSMTCWRSLAWLADRDGRDQLTKEEGRAGEAANKGRLRRRLIGC</sequence>
<protein>
    <submittedName>
        <fullName evidence="1">Uncharacterized protein</fullName>
    </submittedName>
</protein>
<dbReference type="EMBL" id="BGZK01001547">
    <property type="protein sequence ID" value="GBP82113.1"/>
    <property type="molecule type" value="Genomic_DNA"/>
</dbReference>
<evidence type="ECO:0000313" key="2">
    <source>
        <dbReference type="Proteomes" id="UP000299102"/>
    </source>
</evidence>
<reference evidence="1 2" key="1">
    <citation type="journal article" date="2019" name="Commun. Biol.">
        <title>The bagworm genome reveals a unique fibroin gene that provides high tensile strength.</title>
        <authorList>
            <person name="Kono N."/>
            <person name="Nakamura H."/>
            <person name="Ohtoshi R."/>
            <person name="Tomita M."/>
            <person name="Numata K."/>
            <person name="Arakawa K."/>
        </authorList>
    </citation>
    <scope>NUCLEOTIDE SEQUENCE [LARGE SCALE GENOMIC DNA]</scope>
</reference>
<dbReference type="Proteomes" id="UP000299102">
    <property type="component" value="Unassembled WGS sequence"/>
</dbReference>
<keyword evidence="2" id="KW-1185">Reference proteome</keyword>
<evidence type="ECO:0000313" key="1">
    <source>
        <dbReference type="EMBL" id="GBP82113.1"/>
    </source>
</evidence>
<dbReference type="AlphaFoldDB" id="A0A4C1Z4I5"/>
<organism evidence="1 2">
    <name type="scientific">Eumeta variegata</name>
    <name type="common">Bagworm moth</name>
    <name type="synonym">Eumeta japonica</name>
    <dbReference type="NCBI Taxonomy" id="151549"/>
    <lineage>
        <taxon>Eukaryota</taxon>
        <taxon>Metazoa</taxon>
        <taxon>Ecdysozoa</taxon>
        <taxon>Arthropoda</taxon>
        <taxon>Hexapoda</taxon>
        <taxon>Insecta</taxon>
        <taxon>Pterygota</taxon>
        <taxon>Neoptera</taxon>
        <taxon>Endopterygota</taxon>
        <taxon>Lepidoptera</taxon>
        <taxon>Glossata</taxon>
        <taxon>Ditrysia</taxon>
        <taxon>Tineoidea</taxon>
        <taxon>Psychidae</taxon>
        <taxon>Oiketicinae</taxon>
        <taxon>Eumeta</taxon>
    </lineage>
</organism>
<name>A0A4C1Z4I5_EUMVA</name>
<comment type="caution">
    <text evidence="1">The sequence shown here is derived from an EMBL/GenBank/DDBJ whole genome shotgun (WGS) entry which is preliminary data.</text>
</comment>
<accession>A0A4C1Z4I5</accession>
<proteinExistence type="predicted"/>
<gene>
    <name evidence="1" type="ORF">EVAR_89452_1</name>
</gene>